<proteinExistence type="evidence at transcript level"/>
<accession>I3RZ82</accession>
<dbReference type="PANTHER" id="PTHR46387:SF40">
    <property type="entry name" value="POLYNUCLEOTIDYL TRANSFERASE, RIBONUCLEASE H-LIKE SUPERFAMILY PROTEIN"/>
    <property type="match status" value="1"/>
</dbReference>
<dbReference type="GO" id="GO:0004523">
    <property type="term" value="F:RNA-DNA hybrid ribonuclease activity"/>
    <property type="evidence" value="ECO:0007669"/>
    <property type="project" value="InterPro"/>
</dbReference>
<dbReference type="Gene3D" id="3.30.420.10">
    <property type="entry name" value="Ribonuclease H-like superfamily/Ribonuclease H"/>
    <property type="match status" value="1"/>
</dbReference>
<dbReference type="InterPro" id="IPR012337">
    <property type="entry name" value="RNaseH-like_sf"/>
</dbReference>
<dbReference type="PROSITE" id="PS50879">
    <property type="entry name" value="RNASE_H_1"/>
    <property type="match status" value="1"/>
</dbReference>
<organism evidence="3">
    <name type="scientific">Lotus japonicus</name>
    <name type="common">Lotus corniculatus var. japonicus</name>
    <dbReference type="NCBI Taxonomy" id="34305"/>
    <lineage>
        <taxon>Eukaryota</taxon>
        <taxon>Viridiplantae</taxon>
        <taxon>Streptophyta</taxon>
        <taxon>Embryophyta</taxon>
        <taxon>Tracheophyta</taxon>
        <taxon>Spermatophyta</taxon>
        <taxon>Magnoliopsida</taxon>
        <taxon>eudicotyledons</taxon>
        <taxon>Gunneridae</taxon>
        <taxon>Pentapetalae</taxon>
        <taxon>rosids</taxon>
        <taxon>fabids</taxon>
        <taxon>Fabales</taxon>
        <taxon>Fabaceae</taxon>
        <taxon>Papilionoideae</taxon>
        <taxon>50 kb inversion clade</taxon>
        <taxon>NPAAA clade</taxon>
        <taxon>Hologalegina</taxon>
        <taxon>robinioid clade</taxon>
        <taxon>Loteae</taxon>
        <taxon>Lotus</taxon>
    </lineage>
</organism>
<feature type="compositionally biased region" description="Low complexity" evidence="1">
    <location>
        <begin position="12"/>
        <end position="27"/>
    </location>
</feature>
<dbReference type="EMBL" id="BT133529">
    <property type="protein sequence ID" value="AFK33324.1"/>
    <property type="molecule type" value="mRNA"/>
</dbReference>
<dbReference type="GO" id="GO:0003676">
    <property type="term" value="F:nucleic acid binding"/>
    <property type="evidence" value="ECO:0007669"/>
    <property type="project" value="InterPro"/>
</dbReference>
<dbReference type="InterPro" id="IPR002156">
    <property type="entry name" value="RNaseH_domain"/>
</dbReference>
<feature type="domain" description="RNase H type-1" evidence="2">
    <location>
        <begin position="24"/>
        <end position="158"/>
    </location>
</feature>
<reference evidence="3" key="1">
    <citation type="submission" date="2012-05" db="EMBL/GenBank/DDBJ databases">
        <authorList>
            <person name="Krishnakumar V."/>
            <person name="Cheung F."/>
            <person name="Xiao Y."/>
            <person name="Chan A."/>
            <person name="Moskal W.A."/>
            <person name="Town C.D."/>
        </authorList>
    </citation>
    <scope>NUCLEOTIDE SEQUENCE</scope>
</reference>
<dbReference type="CDD" id="cd09279">
    <property type="entry name" value="RNase_HI_like"/>
    <property type="match status" value="1"/>
</dbReference>
<dbReference type="PANTHER" id="PTHR46387">
    <property type="entry name" value="POLYNUCLEOTIDYL TRANSFERASE, RIBONUCLEASE H-LIKE SUPERFAMILY PROTEIN"/>
    <property type="match status" value="1"/>
</dbReference>
<dbReference type="Pfam" id="PF13456">
    <property type="entry name" value="RVT_3"/>
    <property type="match status" value="1"/>
</dbReference>
<protein>
    <recommendedName>
        <fullName evidence="2">RNase H type-1 domain-containing protein</fullName>
    </recommendedName>
</protein>
<dbReference type="SUPFAM" id="SSF53098">
    <property type="entry name" value="Ribonuclease H-like"/>
    <property type="match status" value="1"/>
</dbReference>
<dbReference type="FunFam" id="3.30.420.10:FF:000076">
    <property type="entry name" value="RBR-type E3 ubiquitin transferase"/>
    <property type="match status" value="1"/>
</dbReference>
<dbReference type="InterPro" id="IPR036397">
    <property type="entry name" value="RNaseH_sf"/>
</dbReference>
<feature type="region of interest" description="Disordered" evidence="1">
    <location>
        <begin position="1"/>
        <end position="47"/>
    </location>
</feature>
<sequence>MAEYPYGSRAYRGNSSSGGRQSNANRSCTLEFDGSSKGNPGSAGAGAVLRAEDGSKVYLREGVGNQTNNQAEYRGLILGLKHAHEQGYQHINVKGDSQLVCKQVEGSWKARNPNIASLCNEAKELKSKFQSFDINHVPRQYNSEADVQANLGVNLPAGHVEEYCGFP</sequence>
<name>I3RZ82_LOTJA</name>
<evidence type="ECO:0000259" key="2">
    <source>
        <dbReference type="PROSITE" id="PS50879"/>
    </source>
</evidence>
<evidence type="ECO:0000313" key="3">
    <source>
        <dbReference type="EMBL" id="AFK33324.1"/>
    </source>
</evidence>
<dbReference type="AlphaFoldDB" id="I3RZ82"/>
<evidence type="ECO:0000256" key="1">
    <source>
        <dbReference type="SAM" id="MobiDB-lite"/>
    </source>
</evidence>